<feature type="compositionally biased region" description="Low complexity" evidence="1">
    <location>
        <begin position="173"/>
        <end position="184"/>
    </location>
</feature>
<feature type="region of interest" description="Disordered" evidence="1">
    <location>
        <begin position="77"/>
        <end position="148"/>
    </location>
</feature>
<sequence length="209" mass="21907">MSASLTPHLNFRGDARAALDFYRSVFGGDVVIVTYADAQAVQDPAQADQVMFGQVEAPSGVRVMAYDVQSALPYDQGVNSSTCRSAARPPTRSPPSGRGSRSVPRSSRISVRRAGRRSTANCATASASCGCSTSSPSPLPDSLPPDCRRLTRPAEMACSVALRELRRQNGPPRSSVSRSGASARAEGRGNRDPLSVLDNAVLKGGNGEA</sequence>
<protein>
    <recommendedName>
        <fullName evidence="4">VOC family protein</fullName>
    </recommendedName>
</protein>
<accession>A0ABM8GUL4</accession>
<evidence type="ECO:0000313" key="2">
    <source>
        <dbReference type="EMBL" id="BDZ52156.1"/>
    </source>
</evidence>
<dbReference type="PANTHER" id="PTHR33990">
    <property type="entry name" value="PROTEIN YJDN-RELATED"/>
    <property type="match status" value="1"/>
</dbReference>
<dbReference type="PANTHER" id="PTHR33990:SF1">
    <property type="entry name" value="PROTEIN YJDN"/>
    <property type="match status" value="1"/>
</dbReference>
<feature type="compositionally biased region" description="Low complexity" evidence="1">
    <location>
        <begin position="118"/>
        <end position="136"/>
    </location>
</feature>
<organism evidence="2 3">
    <name type="scientific">Frondihabitans sucicola</name>
    <dbReference type="NCBI Taxonomy" id="1268041"/>
    <lineage>
        <taxon>Bacteria</taxon>
        <taxon>Bacillati</taxon>
        <taxon>Actinomycetota</taxon>
        <taxon>Actinomycetes</taxon>
        <taxon>Micrococcales</taxon>
        <taxon>Microbacteriaceae</taxon>
        <taxon>Frondihabitans</taxon>
    </lineage>
</organism>
<proteinExistence type="predicted"/>
<gene>
    <name evidence="2" type="ORF">GCM10025867_43970</name>
</gene>
<keyword evidence="3" id="KW-1185">Reference proteome</keyword>
<evidence type="ECO:0000313" key="3">
    <source>
        <dbReference type="Proteomes" id="UP001321486"/>
    </source>
</evidence>
<feature type="compositionally biased region" description="Low complexity" evidence="1">
    <location>
        <begin position="84"/>
        <end position="109"/>
    </location>
</feature>
<dbReference type="InterPro" id="IPR029068">
    <property type="entry name" value="Glyas_Bleomycin-R_OHBP_Dase"/>
</dbReference>
<reference evidence="3" key="1">
    <citation type="journal article" date="2019" name="Int. J. Syst. Evol. Microbiol.">
        <title>The Global Catalogue of Microorganisms (GCM) 10K type strain sequencing project: providing services to taxonomists for standard genome sequencing and annotation.</title>
        <authorList>
            <consortium name="The Broad Institute Genomics Platform"/>
            <consortium name="The Broad Institute Genome Sequencing Center for Infectious Disease"/>
            <person name="Wu L."/>
            <person name="Ma J."/>
        </authorList>
    </citation>
    <scope>NUCLEOTIDE SEQUENCE [LARGE SCALE GENOMIC DNA]</scope>
    <source>
        <strain evidence="3">NBRC 108728</strain>
    </source>
</reference>
<dbReference type="Gene3D" id="3.10.180.10">
    <property type="entry name" value="2,3-Dihydroxybiphenyl 1,2-Dioxygenase, domain 1"/>
    <property type="match status" value="1"/>
</dbReference>
<name>A0ABM8GUL4_9MICO</name>
<dbReference type="EMBL" id="AP027732">
    <property type="protein sequence ID" value="BDZ52156.1"/>
    <property type="molecule type" value="Genomic_DNA"/>
</dbReference>
<dbReference type="Proteomes" id="UP001321486">
    <property type="component" value="Chromosome"/>
</dbReference>
<dbReference type="SUPFAM" id="SSF54593">
    <property type="entry name" value="Glyoxalase/Bleomycin resistance protein/Dihydroxybiphenyl dioxygenase"/>
    <property type="match status" value="1"/>
</dbReference>
<evidence type="ECO:0008006" key="4">
    <source>
        <dbReference type="Google" id="ProtNLM"/>
    </source>
</evidence>
<evidence type="ECO:0000256" key="1">
    <source>
        <dbReference type="SAM" id="MobiDB-lite"/>
    </source>
</evidence>
<feature type="region of interest" description="Disordered" evidence="1">
    <location>
        <begin position="163"/>
        <end position="209"/>
    </location>
</feature>